<feature type="active site" description="Proton acceptor" evidence="9">
    <location>
        <position position="8"/>
    </location>
</feature>
<reference evidence="12 13" key="1">
    <citation type="submission" date="2019-06" db="EMBL/GenBank/DDBJ databases">
        <title>Genome sequence of Litorilinea aerophila BAA-2444.</title>
        <authorList>
            <person name="Maclea K.S."/>
            <person name="Maurais E.G."/>
            <person name="Iannazzi L.C."/>
        </authorList>
    </citation>
    <scope>NUCLEOTIDE SEQUENCE [LARGE SCALE GENOMIC DNA]</scope>
    <source>
        <strain evidence="12 13">ATCC BAA-2444</strain>
    </source>
</reference>
<dbReference type="Proteomes" id="UP000317371">
    <property type="component" value="Unassembled WGS sequence"/>
</dbReference>
<evidence type="ECO:0000256" key="5">
    <source>
        <dbReference type="ARBA" id="ARBA00022490"/>
    </source>
</evidence>
<evidence type="ECO:0000256" key="10">
    <source>
        <dbReference type="RuleBase" id="RU003657"/>
    </source>
</evidence>
<dbReference type="SUPFAM" id="SSF51366">
    <property type="entry name" value="Ribulose-phoshate binding barrel"/>
    <property type="match status" value="1"/>
</dbReference>
<evidence type="ECO:0000256" key="1">
    <source>
        <dbReference type="ARBA" id="ARBA00000901"/>
    </source>
</evidence>
<evidence type="ECO:0000256" key="3">
    <source>
        <dbReference type="ARBA" id="ARBA00005133"/>
    </source>
</evidence>
<dbReference type="GO" id="GO:0000162">
    <property type="term" value="P:L-tryptophan biosynthetic process"/>
    <property type="evidence" value="ECO:0007669"/>
    <property type="project" value="TreeGrafter"/>
</dbReference>
<dbReference type="InterPro" id="IPR006062">
    <property type="entry name" value="His_biosynth"/>
</dbReference>
<dbReference type="InterPro" id="IPR015797">
    <property type="entry name" value="NUDIX_hydrolase-like_dom_sf"/>
</dbReference>
<dbReference type="InParanoid" id="A0A540V9M6"/>
<gene>
    <name evidence="9" type="primary">hisA</name>
    <name evidence="12" type="ORF">FKZ61_21190</name>
</gene>
<evidence type="ECO:0000256" key="8">
    <source>
        <dbReference type="ARBA" id="ARBA00023235"/>
    </source>
</evidence>
<proteinExistence type="inferred from homology"/>
<dbReference type="PROSITE" id="PS51462">
    <property type="entry name" value="NUDIX"/>
    <property type="match status" value="1"/>
</dbReference>
<organism evidence="12 13">
    <name type="scientific">Litorilinea aerophila</name>
    <dbReference type="NCBI Taxonomy" id="1204385"/>
    <lineage>
        <taxon>Bacteria</taxon>
        <taxon>Bacillati</taxon>
        <taxon>Chloroflexota</taxon>
        <taxon>Caldilineae</taxon>
        <taxon>Caldilineales</taxon>
        <taxon>Caldilineaceae</taxon>
        <taxon>Litorilinea</taxon>
    </lineage>
</organism>
<dbReference type="OrthoDB" id="9781903at2"/>
<feature type="active site" description="Proton donor" evidence="9">
    <location>
        <position position="164"/>
    </location>
</feature>
<comment type="similarity">
    <text evidence="4 9 10">Belongs to the HisA/HisF family.</text>
</comment>
<dbReference type="InterPro" id="IPR011060">
    <property type="entry name" value="RibuloseP-bd_barrel"/>
</dbReference>
<dbReference type="RefSeq" id="WP_141612168.1">
    <property type="nucleotide sequence ID" value="NZ_VIGC02000039.1"/>
</dbReference>
<keyword evidence="7 9" id="KW-0368">Histidine biosynthesis</keyword>
<dbReference type="PANTHER" id="PTHR43090">
    <property type="entry name" value="1-(5-PHOSPHORIBOSYL)-5-[(5-PHOSPHORIBOSYLAMINO)METHYLIDENEAMINO] IMIDAZOLE-4-CARBOXAMIDE ISOMERASE"/>
    <property type="match status" value="1"/>
</dbReference>
<keyword evidence="6 9" id="KW-0028">Amino-acid biosynthesis</keyword>
<dbReference type="UniPathway" id="UPA00031">
    <property type="reaction ID" value="UER00009"/>
</dbReference>
<dbReference type="InterPro" id="IPR044524">
    <property type="entry name" value="Isoase_HisA-like"/>
</dbReference>
<dbReference type="GO" id="GO:0000105">
    <property type="term" value="P:L-histidine biosynthetic process"/>
    <property type="evidence" value="ECO:0007669"/>
    <property type="project" value="UniProtKB-UniRule"/>
</dbReference>
<evidence type="ECO:0000259" key="11">
    <source>
        <dbReference type="PROSITE" id="PS51462"/>
    </source>
</evidence>
<dbReference type="InterPro" id="IPR023016">
    <property type="entry name" value="HisA/PriA"/>
</dbReference>
<comment type="pathway">
    <text evidence="3 9">Amino-acid biosynthesis; L-histidine biosynthesis; L-histidine from 5-phospho-alpha-D-ribose 1-diphosphate: step 4/9.</text>
</comment>
<name>A0A540V9M6_9CHLR</name>
<keyword evidence="13" id="KW-1185">Reference proteome</keyword>
<evidence type="ECO:0000256" key="7">
    <source>
        <dbReference type="ARBA" id="ARBA00023102"/>
    </source>
</evidence>
<evidence type="ECO:0000313" key="13">
    <source>
        <dbReference type="Proteomes" id="UP000317371"/>
    </source>
</evidence>
<dbReference type="InterPro" id="IPR013785">
    <property type="entry name" value="Aldolase_TIM"/>
</dbReference>
<accession>A0A540V9M6</accession>
<evidence type="ECO:0000256" key="9">
    <source>
        <dbReference type="HAMAP-Rule" id="MF_01014"/>
    </source>
</evidence>
<dbReference type="GO" id="GO:0003949">
    <property type="term" value="F:1-(5-phosphoribosyl)-5-[(5-phosphoribosylamino)methylideneamino]imidazole-4-carboxamide isomerase activity"/>
    <property type="evidence" value="ECO:0007669"/>
    <property type="project" value="UniProtKB-UniRule"/>
</dbReference>
<dbReference type="AlphaFoldDB" id="A0A540V9M6"/>
<dbReference type="InterPro" id="IPR000086">
    <property type="entry name" value="NUDIX_hydrolase_dom"/>
</dbReference>
<comment type="catalytic activity">
    <reaction evidence="1 9">
        <text>1-(5-phospho-beta-D-ribosyl)-5-[(5-phospho-beta-D-ribosylamino)methylideneamino]imidazole-4-carboxamide = 5-[(5-phospho-1-deoxy-D-ribulos-1-ylimino)methylamino]-1-(5-phospho-beta-D-ribosyl)imidazole-4-carboxamide</text>
        <dbReference type="Rhea" id="RHEA:15469"/>
        <dbReference type="ChEBI" id="CHEBI:58435"/>
        <dbReference type="ChEBI" id="CHEBI:58525"/>
        <dbReference type="EC" id="5.3.1.16"/>
    </reaction>
</comment>
<keyword evidence="8 9" id="KW-0413">Isomerase</keyword>
<dbReference type="GO" id="GO:0005737">
    <property type="term" value="C:cytoplasm"/>
    <property type="evidence" value="ECO:0007669"/>
    <property type="project" value="UniProtKB-SubCell"/>
</dbReference>
<evidence type="ECO:0000256" key="4">
    <source>
        <dbReference type="ARBA" id="ARBA00009667"/>
    </source>
</evidence>
<dbReference type="HAMAP" id="MF_01014">
    <property type="entry name" value="HisA"/>
    <property type="match status" value="1"/>
</dbReference>
<dbReference type="Pfam" id="PF00293">
    <property type="entry name" value="NUDIX"/>
    <property type="match status" value="1"/>
</dbReference>
<dbReference type="SUPFAM" id="SSF55811">
    <property type="entry name" value="Nudix"/>
    <property type="match status" value="1"/>
</dbReference>
<evidence type="ECO:0000313" key="12">
    <source>
        <dbReference type="EMBL" id="TQE93466.1"/>
    </source>
</evidence>
<dbReference type="EMBL" id="VIGC01000039">
    <property type="protein sequence ID" value="TQE93466.1"/>
    <property type="molecule type" value="Genomic_DNA"/>
</dbReference>
<protein>
    <recommendedName>
        <fullName evidence="9">1-(5-phosphoribosyl)-5-[(5-phosphoribosylamino)methylideneamino] imidazole-4-carboxamide isomerase</fullName>
        <ecNumber evidence="9">5.3.1.16</ecNumber>
    </recommendedName>
    <alternativeName>
        <fullName evidence="9">Phosphoribosylformimino-5-aminoimidazole carboxamide ribotide isomerase</fullName>
    </alternativeName>
</protein>
<evidence type="ECO:0000256" key="2">
    <source>
        <dbReference type="ARBA" id="ARBA00004496"/>
    </source>
</evidence>
<sequence length="421" mass="46445">MIIYPAIDLRHGRCVRLRQGNPDAETVFGEDPAQMARHWAAQGAEWLHVVNLDGALGATRAQINALHRPATILIQHPGRPEPEPPDAELDRQLPINLVRLREIRQAVSLPIQFGGGLRTLDDIRLALELGADRVVLGTVAVENPRLVAEALKRWGAQRIVVGIDARDGKVATHGWQSLSDVDAVELGHQMHALGVRTVVYTDISRDGMLSGVNVKATARLGDMTGLRVIASGGVAGLEDIERLKAYEHYNIDGVIVGQALYTGRLDLAQAIEVSQRPLACHSAGIVPYRQGRQGPEFLLLFNLFFEQWQFPRGRLDKGEGGPACAGRKFVQETGLPIVRLHEECQVELQYTVSIRDYAIERKVTYYLAEVGPGDVQLSHENHCEARWLTADEAWELLAETAPEQLSALDAAIQFLQQHGRS</sequence>
<dbReference type="CDD" id="cd04732">
    <property type="entry name" value="HisA"/>
    <property type="match status" value="1"/>
</dbReference>
<dbReference type="FunCoup" id="A0A540V9M6">
    <property type="interactions" value="358"/>
</dbReference>
<comment type="caution">
    <text evidence="12">The sequence shown here is derived from an EMBL/GenBank/DDBJ whole genome shotgun (WGS) entry which is preliminary data.</text>
</comment>
<dbReference type="EC" id="5.3.1.16" evidence="9"/>
<dbReference type="Gene3D" id="3.90.79.10">
    <property type="entry name" value="Nucleoside Triphosphate Pyrophosphohydrolase"/>
    <property type="match status" value="1"/>
</dbReference>
<feature type="domain" description="Nudix hydrolase" evidence="11">
    <location>
        <begin position="278"/>
        <end position="412"/>
    </location>
</feature>
<dbReference type="Pfam" id="PF00977">
    <property type="entry name" value="His_biosynth"/>
    <property type="match status" value="2"/>
</dbReference>
<evidence type="ECO:0000256" key="6">
    <source>
        <dbReference type="ARBA" id="ARBA00022605"/>
    </source>
</evidence>
<comment type="subcellular location">
    <subcellularLocation>
        <location evidence="2 9">Cytoplasm</location>
    </subcellularLocation>
</comment>
<dbReference type="PANTHER" id="PTHR43090:SF2">
    <property type="entry name" value="1-(5-PHOSPHORIBOSYL)-5-[(5-PHOSPHORIBOSYLAMINO)METHYLIDENEAMINO] IMIDAZOLE-4-CARBOXAMIDE ISOMERASE"/>
    <property type="match status" value="1"/>
</dbReference>
<dbReference type="Gene3D" id="3.20.20.70">
    <property type="entry name" value="Aldolase class I"/>
    <property type="match status" value="2"/>
</dbReference>
<keyword evidence="5 9" id="KW-0963">Cytoplasm</keyword>